<evidence type="ECO:0000256" key="4">
    <source>
        <dbReference type="PROSITE-ProRule" id="PRU00433"/>
    </source>
</evidence>
<dbReference type="SUPFAM" id="SSF46626">
    <property type="entry name" value="Cytochrome c"/>
    <property type="match status" value="1"/>
</dbReference>
<dbReference type="Gene3D" id="2.120.10.30">
    <property type="entry name" value="TolB, C-terminal domain"/>
    <property type="match status" value="1"/>
</dbReference>
<gene>
    <name evidence="8" type="ORF">V5E97_23030</name>
</gene>
<dbReference type="NCBIfam" id="TIGR02603">
    <property type="entry name" value="CxxCH_TIGR02603"/>
    <property type="match status" value="1"/>
</dbReference>
<dbReference type="InterPro" id="IPR011989">
    <property type="entry name" value="ARM-like"/>
</dbReference>
<dbReference type="InterPro" id="IPR016024">
    <property type="entry name" value="ARM-type_fold"/>
</dbReference>
<dbReference type="SUPFAM" id="SSF48371">
    <property type="entry name" value="ARM repeat"/>
    <property type="match status" value="1"/>
</dbReference>
<organism evidence="8">
    <name type="scientific">Singulisphaera sp. Ch08</name>
    <dbReference type="NCBI Taxonomy" id="3120278"/>
    <lineage>
        <taxon>Bacteria</taxon>
        <taxon>Pseudomonadati</taxon>
        <taxon>Planctomycetota</taxon>
        <taxon>Planctomycetia</taxon>
        <taxon>Isosphaerales</taxon>
        <taxon>Isosphaeraceae</taxon>
        <taxon>Singulisphaera</taxon>
    </lineage>
</organism>
<feature type="signal peptide" evidence="6">
    <location>
        <begin position="1"/>
        <end position="24"/>
    </location>
</feature>
<dbReference type="Pfam" id="PF00034">
    <property type="entry name" value="Cytochrom_C"/>
    <property type="match status" value="1"/>
</dbReference>
<dbReference type="PROSITE" id="PS51007">
    <property type="entry name" value="CYTC"/>
    <property type="match status" value="1"/>
</dbReference>
<accession>A0AAU7C752</accession>
<evidence type="ECO:0000313" key="8">
    <source>
        <dbReference type="EMBL" id="XBH01223.1"/>
    </source>
</evidence>
<dbReference type="InterPro" id="IPR055557">
    <property type="entry name" value="DUF7133"/>
</dbReference>
<dbReference type="Gene3D" id="1.25.10.10">
    <property type="entry name" value="Leucine-rich Repeat Variant"/>
    <property type="match status" value="2"/>
</dbReference>
<dbReference type="InterPro" id="IPR013427">
    <property type="entry name" value="Haem-bd_dom_put"/>
</dbReference>
<dbReference type="GO" id="GO:0009055">
    <property type="term" value="F:electron transfer activity"/>
    <property type="evidence" value="ECO:0007669"/>
    <property type="project" value="InterPro"/>
</dbReference>
<dbReference type="InterPro" id="IPR009056">
    <property type="entry name" value="Cyt_c-like_dom"/>
</dbReference>
<dbReference type="GO" id="GO:0020037">
    <property type="term" value="F:heme binding"/>
    <property type="evidence" value="ECO:0007669"/>
    <property type="project" value="InterPro"/>
</dbReference>
<dbReference type="EMBL" id="CP155447">
    <property type="protein sequence ID" value="XBH01223.1"/>
    <property type="molecule type" value="Genomic_DNA"/>
</dbReference>
<sequence>MKCAGFHAGLFLGFSFWIAAPARAQGFPPAEAAAKMTVADGLTVRLFAAEPLVQQPVAIEFDDRGRLWVIQYMQYPNPAGLQRVSVDRYSRTAYDKIPEPPPRGPKGSDRITILEDSDGDGQADRSHDFLSELNLASGLAFGHGGVFVLQSPYLLFYPDRDRNDQPDGDPEVLLTGFGMEDAHSVANSLTWGPDGWLYGCQGSTVTAKIRGIEFQQGVWRYHPPSRRFELFCEGGGNMWGLDFDRNGHLFTSTNYGGFVTLHGVQGGYYWKLFGKHGPLHNPYTFGYFDHVPHEGIQGGHVSNGGLFYEADTFPAQWRGRYISNDLLDHSIRWSEIQPRGSTFRGRQGGDVLRANDTWFAPSDLTLGPDGALYAADWHDKRTAHPDPDADWDRSNGRIYRIAPPKAEPANGPDLATLSNDKLIALRSHPNSWYRRRARRLLGERQAKDGLDPLHDEVRSSRGTVALEALWILHVCKAITPELAERLLEHPDAEVRAWMVRLIGDEPQVTPGLSERLVALATQEPSVLVRAQLACTAQRLPANAGLNVAERLLLRDLNQDRDDPYVPLLLWWAVERHATAAVDSVVSRFSTPEAWRSGLIRTEIMGRLIRRFASEGNEACDLACVKLLTAAPTAEARRSLGADLEESTRGRPAQAIAPSLVAVATQLADANPADVPLNRLAFRLGSRTAMDRVRALVSDERGSDATRVLLIDVLGETGDRPSTDRLLGLATAGNSAPVQVAALKALGRFEDESIAKALIDAYPKQGNDWRSRTRELLLGRPSWARAYLAAIDRGQLSAKEASIEQIGRVALLQDPGLDELVRKHWGSVKGATPGEKLAEVRRLNNDLRAAVGDPKRGTQLFKDRCSSCHRLFDQGTAIGPDLTFANRRDREFLLVSLVDPSGVVRKEYQSYIAQTRDGRVLTGLIVEQTPDAITLRDAKGEPTRIPRADVEALKESTASLMPESLYKEFTPSQIRDLFSYLQGDGPANN</sequence>
<evidence type="ECO:0000259" key="7">
    <source>
        <dbReference type="PROSITE" id="PS51007"/>
    </source>
</evidence>
<evidence type="ECO:0000256" key="2">
    <source>
        <dbReference type="ARBA" id="ARBA00022723"/>
    </source>
</evidence>
<dbReference type="Gene3D" id="1.10.760.10">
    <property type="entry name" value="Cytochrome c-like domain"/>
    <property type="match status" value="1"/>
</dbReference>
<keyword evidence="3 4" id="KW-0408">Iron</keyword>
<keyword evidence="1 4" id="KW-0349">Heme</keyword>
<feature type="region of interest" description="Disordered" evidence="5">
    <location>
        <begin position="93"/>
        <end position="124"/>
    </location>
</feature>
<dbReference type="InterPro" id="IPR011042">
    <property type="entry name" value="6-blade_b-propeller_TolB-like"/>
</dbReference>
<reference evidence="8" key="1">
    <citation type="submission" date="2024-05" db="EMBL/GenBank/DDBJ databases">
        <title>Planctomycetes of the genus Singulisphaera possess chitinolytic capabilities.</title>
        <authorList>
            <person name="Ivanova A."/>
        </authorList>
    </citation>
    <scope>NUCLEOTIDE SEQUENCE</scope>
    <source>
        <strain evidence="8">Ch08T</strain>
    </source>
</reference>
<evidence type="ECO:0000256" key="3">
    <source>
        <dbReference type="ARBA" id="ARBA00023004"/>
    </source>
</evidence>
<dbReference type="AlphaFoldDB" id="A0AAU7C752"/>
<evidence type="ECO:0000256" key="5">
    <source>
        <dbReference type="SAM" id="MobiDB-lite"/>
    </source>
</evidence>
<dbReference type="InterPro" id="IPR036909">
    <property type="entry name" value="Cyt_c-like_dom_sf"/>
</dbReference>
<dbReference type="Pfam" id="PF23500">
    <property type="entry name" value="DUF7133"/>
    <property type="match status" value="1"/>
</dbReference>
<keyword evidence="6" id="KW-0732">Signal</keyword>
<dbReference type="InterPro" id="IPR013428">
    <property type="entry name" value="Membrane-bound_put_N"/>
</dbReference>
<dbReference type="RefSeq" id="WP_406693916.1">
    <property type="nucleotide sequence ID" value="NZ_CP155447.1"/>
</dbReference>
<feature type="domain" description="Cytochrome c" evidence="7">
    <location>
        <begin position="851"/>
        <end position="984"/>
    </location>
</feature>
<dbReference type="SUPFAM" id="SSF50952">
    <property type="entry name" value="Soluble quinoprotein glucose dehydrogenase"/>
    <property type="match status" value="1"/>
</dbReference>
<dbReference type="GO" id="GO:0046872">
    <property type="term" value="F:metal ion binding"/>
    <property type="evidence" value="ECO:0007669"/>
    <property type="project" value="UniProtKB-KW"/>
</dbReference>
<dbReference type="PANTHER" id="PTHR33546:SF1">
    <property type="entry name" value="LARGE, MULTIFUNCTIONAL SECRETED PROTEIN"/>
    <property type="match status" value="1"/>
</dbReference>
<evidence type="ECO:0000256" key="6">
    <source>
        <dbReference type="SAM" id="SignalP"/>
    </source>
</evidence>
<proteinExistence type="predicted"/>
<dbReference type="PANTHER" id="PTHR33546">
    <property type="entry name" value="LARGE, MULTIFUNCTIONAL SECRETED PROTEIN-RELATED"/>
    <property type="match status" value="1"/>
</dbReference>
<keyword evidence="2 4" id="KW-0479">Metal-binding</keyword>
<evidence type="ECO:0000256" key="1">
    <source>
        <dbReference type="ARBA" id="ARBA00022617"/>
    </source>
</evidence>
<dbReference type="InterPro" id="IPR011041">
    <property type="entry name" value="Quinoprot_gluc/sorb_DH_b-prop"/>
</dbReference>
<dbReference type="NCBIfam" id="TIGR02604">
    <property type="entry name" value="Piru_Ver_Nterm"/>
    <property type="match status" value="1"/>
</dbReference>
<feature type="chain" id="PRO_5043560065" evidence="6">
    <location>
        <begin position="25"/>
        <end position="988"/>
    </location>
</feature>
<name>A0AAU7C752_9BACT</name>
<protein>
    <submittedName>
        <fullName evidence="8">PVC-type heme-binding CxxCH protein</fullName>
    </submittedName>
</protein>